<dbReference type="Proteomes" id="UP000481153">
    <property type="component" value="Unassembled WGS sequence"/>
</dbReference>
<dbReference type="InterPro" id="IPR023673">
    <property type="entry name" value="Ribosomal_uL1_CS"/>
</dbReference>
<dbReference type="InterPro" id="IPR005878">
    <property type="entry name" value="Ribosom_uL1_bac-type"/>
</dbReference>
<keyword evidence="8" id="KW-1185">Reference proteome</keyword>
<keyword evidence="4 6" id="KW-0689">Ribosomal protein</keyword>
<keyword evidence="5 6" id="KW-0687">Ribonucleoprotein</keyword>
<accession>A0A6G0WIL3</accession>
<dbReference type="PROSITE" id="PS01199">
    <property type="entry name" value="RIBOSOMAL_L1"/>
    <property type="match status" value="1"/>
</dbReference>
<dbReference type="Gene3D" id="3.40.50.790">
    <property type="match status" value="1"/>
</dbReference>
<dbReference type="FunFam" id="3.40.50.790:FF:000001">
    <property type="entry name" value="50S ribosomal protein L1"/>
    <property type="match status" value="1"/>
</dbReference>
<dbReference type="EMBL" id="VJMJ01000202">
    <property type="protein sequence ID" value="KAF0727043.1"/>
    <property type="molecule type" value="Genomic_DNA"/>
</dbReference>
<dbReference type="InterPro" id="IPR016095">
    <property type="entry name" value="Ribosomal_uL1_3-a/b-sand"/>
</dbReference>
<dbReference type="InterPro" id="IPR023674">
    <property type="entry name" value="Ribosomal_uL1-like"/>
</dbReference>
<dbReference type="GO" id="GO:0019843">
    <property type="term" value="F:rRNA binding"/>
    <property type="evidence" value="ECO:0007669"/>
    <property type="project" value="UniProtKB-KW"/>
</dbReference>
<evidence type="ECO:0000256" key="6">
    <source>
        <dbReference type="RuleBase" id="RU000659"/>
    </source>
</evidence>
<sequence length="263" mass="28103">MALLVRCRATLASRGMQVRSIALATRFPETAFEIKSNDVKKPLLSLPDALTLCKQHAVRKFDETVDIVVELGVDPRKPNQSVRGVVMLPNGTGKVVRVAVFAKGDKADEARAAGATIVGAEDLLADIQAGKIDFDRCVATPDMMGLVGRVARVLGPRGLMPNPKLGTVTQDVTAAIQAAKGGQVEFRAEKKGIVHAGVGKVSFSDEALVENIRAFMVAIGEAKPEGAKGKYIKACHLSSTMGPGIRLESRFLDPSSPHFMRFN</sequence>
<evidence type="ECO:0000256" key="4">
    <source>
        <dbReference type="ARBA" id="ARBA00022980"/>
    </source>
</evidence>
<dbReference type="GO" id="GO:0006412">
    <property type="term" value="P:translation"/>
    <property type="evidence" value="ECO:0007669"/>
    <property type="project" value="InterPro"/>
</dbReference>
<evidence type="ECO:0000256" key="5">
    <source>
        <dbReference type="ARBA" id="ARBA00023274"/>
    </source>
</evidence>
<reference evidence="7 8" key="1">
    <citation type="submission" date="2019-07" db="EMBL/GenBank/DDBJ databases">
        <title>Genomics analysis of Aphanomyces spp. identifies a new class of oomycete effector associated with host adaptation.</title>
        <authorList>
            <person name="Gaulin E."/>
        </authorList>
    </citation>
    <scope>NUCLEOTIDE SEQUENCE [LARGE SCALE GENOMIC DNA]</scope>
    <source>
        <strain evidence="7 8">ATCC 201684</strain>
    </source>
</reference>
<dbReference type="AlphaFoldDB" id="A0A6G0WIL3"/>
<evidence type="ECO:0000313" key="7">
    <source>
        <dbReference type="EMBL" id="KAF0727043.1"/>
    </source>
</evidence>
<dbReference type="SUPFAM" id="SSF56808">
    <property type="entry name" value="Ribosomal protein L1"/>
    <property type="match status" value="1"/>
</dbReference>
<proteinExistence type="inferred from homology"/>
<dbReference type="VEuPathDB" id="FungiDB:AeMF1_003721"/>
<evidence type="ECO:0000256" key="1">
    <source>
        <dbReference type="ARBA" id="ARBA00010531"/>
    </source>
</evidence>
<dbReference type="CDD" id="cd00403">
    <property type="entry name" value="Ribosomal_L1"/>
    <property type="match status" value="1"/>
</dbReference>
<dbReference type="Pfam" id="PF00687">
    <property type="entry name" value="Ribosomal_L1"/>
    <property type="match status" value="1"/>
</dbReference>
<dbReference type="InterPro" id="IPR028364">
    <property type="entry name" value="Ribosomal_uL1/biogenesis"/>
</dbReference>
<keyword evidence="2" id="KW-0699">rRNA-binding</keyword>
<dbReference type="PANTHER" id="PTHR36427:SF3">
    <property type="entry name" value="LARGE RIBOSOMAL SUBUNIT PROTEIN UL1M"/>
    <property type="match status" value="1"/>
</dbReference>
<keyword evidence="3" id="KW-0694">RNA-binding</keyword>
<protein>
    <recommendedName>
        <fullName evidence="6">Ribosomal protein</fullName>
    </recommendedName>
</protein>
<evidence type="ECO:0000256" key="3">
    <source>
        <dbReference type="ARBA" id="ARBA00022884"/>
    </source>
</evidence>
<name>A0A6G0WIL3_9STRA</name>
<dbReference type="Gene3D" id="3.30.190.20">
    <property type="match status" value="1"/>
</dbReference>
<dbReference type="NCBIfam" id="TIGR01169">
    <property type="entry name" value="rplA_bact"/>
    <property type="match status" value="1"/>
</dbReference>
<dbReference type="GO" id="GO:0022625">
    <property type="term" value="C:cytosolic large ribosomal subunit"/>
    <property type="evidence" value="ECO:0007669"/>
    <property type="project" value="TreeGrafter"/>
</dbReference>
<evidence type="ECO:0000256" key="2">
    <source>
        <dbReference type="ARBA" id="ARBA00022730"/>
    </source>
</evidence>
<evidence type="ECO:0000313" key="8">
    <source>
        <dbReference type="Proteomes" id="UP000481153"/>
    </source>
</evidence>
<comment type="caution">
    <text evidence="7">The sequence shown here is derived from an EMBL/GenBank/DDBJ whole genome shotgun (WGS) entry which is preliminary data.</text>
</comment>
<dbReference type="HAMAP" id="MF_01318_B">
    <property type="entry name" value="Ribosomal_uL1_B"/>
    <property type="match status" value="1"/>
</dbReference>
<dbReference type="GO" id="GO:0003735">
    <property type="term" value="F:structural constituent of ribosome"/>
    <property type="evidence" value="ECO:0007669"/>
    <property type="project" value="InterPro"/>
</dbReference>
<gene>
    <name evidence="7" type="ORF">Ae201684_014783</name>
</gene>
<organism evidence="7 8">
    <name type="scientific">Aphanomyces euteiches</name>
    <dbReference type="NCBI Taxonomy" id="100861"/>
    <lineage>
        <taxon>Eukaryota</taxon>
        <taxon>Sar</taxon>
        <taxon>Stramenopiles</taxon>
        <taxon>Oomycota</taxon>
        <taxon>Saprolegniomycetes</taxon>
        <taxon>Saprolegniales</taxon>
        <taxon>Verrucalvaceae</taxon>
        <taxon>Aphanomyces</taxon>
    </lineage>
</organism>
<dbReference type="PANTHER" id="PTHR36427">
    <property type="entry name" value="54S RIBOSOMAL PROTEIN L1, MITOCHONDRIAL"/>
    <property type="match status" value="1"/>
</dbReference>
<comment type="similarity">
    <text evidence="1 6">Belongs to the universal ribosomal protein uL1 family.</text>
</comment>